<evidence type="ECO:0000313" key="3">
    <source>
        <dbReference type="Proteomes" id="UP000515570"/>
    </source>
</evidence>
<protein>
    <submittedName>
        <fullName evidence="2">NAD(P)/FAD-dependent oxidoreductase</fullName>
    </submittedName>
</protein>
<dbReference type="PRINTS" id="PR00469">
    <property type="entry name" value="PNDRDTASEII"/>
</dbReference>
<accession>A0A7G5FGA7</accession>
<evidence type="ECO:0000313" key="2">
    <source>
        <dbReference type="EMBL" id="QMV85648.1"/>
    </source>
</evidence>
<dbReference type="InterPro" id="IPR050982">
    <property type="entry name" value="Auxin_biosynth/cation_transpt"/>
</dbReference>
<name>A0A7G5FGA7_9CORY</name>
<dbReference type="PANTHER" id="PTHR43539">
    <property type="entry name" value="FLAVIN-BINDING MONOOXYGENASE-LIKE PROTEIN (AFU_ORTHOLOGUE AFUA_4G09220)"/>
    <property type="match status" value="1"/>
</dbReference>
<organism evidence="2 3">
    <name type="scientific">Corynebacterium hindlerae</name>
    <dbReference type="NCBI Taxonomy" id="699041"/>
    <lineage>
        <taxon>Bacteria</taxon>
        <taxon>Bacillati</taxon>
        <taxon>Actinomycetota</taxon>
        <taxon>Actinomycetes</taxon>
        <taxon>Mycobacteriales</taxon>
        <taxon>Corynebacteriaceae</taxon>
        <taxon>Corynebacterium</taxon>
    </lineage>
</organism>
<keyword evidence="3" id="KW-1185">Reference proteome</keyword>
<dbReference type="PRINTS" id="PR00368">
    <property type="entry name" value="FADPNR"/>
</dbReference>
<gene>
    <name evidence="2" type="ORF">HW450_02565</name>
</gene>
<sequence length="338" mass="36876">MERCDVLIIGAGQAGLATAYYLRRSGLHTVLVDATHFPGGSWNRTWESLRLFSPARISSLPGWRLDLPPDSYPSPEQIVAYFTAYELRYGFDIRRPVTALRTSGSGPFTTQLSTGTSIQSNFVVNATGNASRPFVPSVPGQRLFLGKQLHSRNYRTATEFRDQRVAVVGGGNSGAQIAADLLGQAHVTWCTLRPPRFLPDDYDGAKLFSIASRYISSVEEESPKISDLGDIVMVPAVKEARDQGKLQATEMFARLTSSSAVWADRHETELDAVIWCTGFRPALRHLRGYRLELNGTAVVGAPGMHVVGYGDWVGPAADTILGVSPYARAAAKDIMEQA</sequence>
<dbReference type="AlphaFoldDB" id="A0A7G5FGA7"/>
<dbReference type="InterPro" id="IPR036188">
    <property type="entry name" value="FAD/NAD-bd_sf"/>
</dbReference>
<evidence type="ECO:0000256" key="1">
    <source>
        <dbReference type="ARBA" id="ARBA00023002"/>
    </source>
</evidence>
<dbReference type="GO" id="GO:0050660">
    <property type="term" value="F:flavin adenine dinucleotide binding"/>
    <property type="evidence" value="ECO:0007669"/>
    <property type="project" value="TreeGrafter"/>
</dbReference>
<dbReference type="PANTHER" id="PTHR43539:SF78">
    <property type="entry name" value="FLAVIN-CONTAINING MONOOXYGENASE"/>
    <property type="match status" value="1"/>
</dbReference>
<keyword evidence="1" id="KW-0560">Oxidoreductase</keyword>
<dbReference type="Pfam" id="PF13738">
    <property type="entry name" value="Pyr_redox_3"/>
    <property type="match status" value="1"/>
</dbReference>
<dbReference type="Proteomes" id="UP000515570">
    <property type="component" value="Chromosome"/>
</dbReference>
<dbReference type="EMBL" id="CP059833">
    <property type="protein sequence ID" value="QMV85648.1"/>
    <property type="molecule type" value="Genomic_DNA"/>
</dbReference>
<dbReference type="Gene3D" id="3.50.50.60">
    <property type="entry name" value="FAD/NAD(P)-binding domain"/>
    <property type="match status" value="1"/>
</dbReference>
<reference evidence="2 3" key="1">
    <citation type="submission" date="2020-07" db="EMBL/GenBank/DDBJ databases">
        <title>non toxigenic Corynebacterium sp. nov from a clinical source.</title>
        <authorList>
            <person name="Bernier A.-M."/>
            <person name="Bernard K."/>
        </authorList>
    </citation>
    <scope>NUCLEOTIDE SEQUENCE [LARGE SCALE GENOMIC DNA]</scope>
    <source>
        <strain evidence="3">NML 93-0612</strain>
    </source>
</reference>
<dbReference type="RefSeq" id="WP_182386469.1">
    <property type="nucleotide sequence ID" value="NZ_CP059833.1"/>
</dbReference>
<dbReference type="SUPFAM" id="SSF51905">
    <property type="entry name" value="FAD/NAD(P)-binding domain"/>
    <property type="match status" value="2"/>
</dbReference>
<proteinExistence type="predicted"/>
<dbReference type="GO" id="GO:0004497">
    <property type="term" value="F:monooxygenase activity"/>
    <property type="evidence" value="ECO:0007669"/>
    <property type="project" value="TreeGrafter"/>
</dbReference>